<name>A0A150NYH7_SORCE</name>
<feature type="region of interest" description="Disordered" evidence="1">
    <location>
        <begin position="406"/>
        <end position="452"/>
    </location>
</feature>
<dbReference type="Proteomes" id="UP000075604">
    <property type="component" value="Unassembled WGS sequence"/>
</dbReference>
<evidence type="ECO:0000313" key="3">
    <source>
        <dbReference type="Proteomes" id="UP000075604"/>
    </source>
</evidence>
<dbReference type="AlphaFoldDB" id="A0A150NYH7"/>
<accession>A0A150NYH7</accession>
<dbReference type="Gene3D" id="1.25.10.10">
    <property type="entry name" value="Leucine-rich Repeat Variant"/>
    <property type="match status" value="1"/>
</dbReference>
<feature type="compositionally biased region" description="Basic and acidic residues" evidence="1">
    <location>
        <begin position="478"/>
        <end position="487"/>
    </location>
</feature>
<reference evidence="2 3" key="1">
    <citation type="submission" date="2014-02" db="EMBL/GenBank/DDBJ databases">
        <title>The small core and large imbalanced accessory genome model reveals a collaborative survival strategy of Sorangium cellulosum strains in nature.</title>
        <authorList>
            <person name="Han K."/>
            <person name="Peng R."/>
            <person name="Blom J."/>
            <person name="Li Y.-Z."/>
        </authorList>
    </citation>
    <scope>NUCLEOTIDE SEQUENCE [LARGE SCALE GENOMIC DNA]</scope>
    <source>
        <strain evidence="2 3">So0157-18</strain>
    </source>
</reference>
<feature type="compositionally biased region" description="Polar residues" evidence="1">
    <location>
        <begin position="533"/>
        <end position="543"/>
    </location>
</feature>
<dbReference type="EMBL" id="JELX01004583">
    <property type="protein sequence ID" value="KYF46944.1"/>
    <property type="molecule type" value="Genomic_DNA"/>
</dbReference>
<evidence type="ECO:0000256" key="1">
    <source>
        <dbReference type="SAM" id="MobiDB-lite"/>
    </source>
</evidence>
<gene>
    <name evidence="2" type="ORF">BE04_47285</name>
</gene>
<sequence length="723" mass="77475">MESWLDQEPFEQRLLDNLDAFAALGGAALPTVALYCAEAESVDPERSFAAALTLGCIAGSDTIGAAVIALKQSSPETLPGWMEGLALAPNPSIEAAMADLCAAQRPELVALALDVLHARGETPPHLVASLLGHAEPAVVLRVARALATALPSRDAIHHLEHLCAATDDDDIFLAAVESLLRRGHGPAIQLLRSVVDGPASSSRATTVMPLLCVAGRASDLDRLLRVATAAPTARAMRGLGRFGHVESLGVLIDALTHEDREVVAAAAESIDRITAAGLREMVEEPWEIELPPEAAGAGGIPVPKRKVERVVTDPKGWSAWLRDNARRFNVKLKTRGGRPFTPLQIMDELEARTAPPGTREEAALELALVTGLRVRFSPHDWVARQRRHLFELRTSVAAIKVSPGAWSHGLEREPERAASPLPSGRIRSASDTPASLSNTARTERAETDVFGAQQDDAARAIDTFAVDKSLPFHPAGPRVEERRDPRVSEQTSTSTTAVDLGKTMAPPLLQAPPALPFHTTDPARSGTAGNIKPSPSASVGRTVSSPLIPAVPVLPFRPAKSPAEQDISNMAPASGHPLDASTSLTMTRSVPIMPTGPVTPFRPPADSSEPTPLLSPPPAGPEHSFGVPRSSASPPPSRQLNPPGTEAVLSLAQYASLCAELAVFPWATEAIFQRYGLDTGEKRHAVDAAWKERLRRDRGQYESWQQMYRNYHDYWTKRGTPVR</sequence>
<dbReference type="InterPro" id="IPR016024">
    <property type="entry name" value="ARM-type_fold"/>
</dbReference>
<protein>
    <submittedName>
        <fullName evidence="2">Uncharacterized protein</fullName>
    </submittedName>
</protein>
<evidence type="ECO:0000313" key="2">
    <source>
        <dbReference type="EMBL" id="KYF46944.1"/>
    </source>
</evidence>
<dbReference type="InterPro" id="IPR011989">
    <property type="entry name" value="ARM-like"/>
</dbReference>
<feature type="compositionally biased region" description="Polar residues" evidence="1">
    <location>
        <begin position="488"/>
        <end position="497"/>
    </location>
</feature>
<dbReference type="SUPFAM" id="SSF48371">
    <property type="entry name" value="ARM repeat"/>
    <property type="match status" value="1"/>
</dbReference>
<organism evidence="2 3">
    <name type="scientific">Sorangium cellulosum</name>
    <name type="common">Polyangium cellulosum</name>
    <dbReference type="NCBI Taxonomy" id="56"/>
    <lineage>
        <taxon>Bacteria</taxon>
        <taxon>Pseudomonadati</taxon>
        <taxon>Myxococcota</taxon>
        <taxon>Polyangia</taxon>
        <taxon>Polyangiales</taxon>
        <taxon>Polyangiaceae</taxon>
        <taxon>Sorangium</taxon>
    </lineage>
</organism>
<proteinExistence type="predicted"/>
<feature type="compositionally biased region" description="Polar residues" evidence="1">
    <location>
        <begin position="429"/>
        <end position="440"/>
    </location>
</feature>
<comment type="caution">
    <text evidence="2">The sequence shown here is derived from an EMBL/GenBank/DDBJ whole genome shotgun (WGS) entry which is preliminary data.</text>
</comment>
<feature type="region of interest" description="Disordered" evidence="1">
    <location>
        <begin position="469"/>
        <end position="543"/>
    </location>
</feature>
<feature type="region of interest" description="Disordered" evidence="1">
    <location>
        <begin position="589"/>
        <end position="644"/>
    </location>
</feature>